<evidence type="ECO:0000259" key="2">
    <source>
        <dbReference type="PROSITE" id="PS50881"/>
    </source>
</evidence>
<dbReference type="GO" id="GO:0006412">
    <property type="term" value="P:translation"/>
    <property type="evidence" value="ECO:0007669"/>
    <property type="project" value="InterPro"/>
</dbReference>
<keyword evidence="1" id="KW-0687">Ribonucleoprotein</keyword>
<gene>
    <name evidence="3" type="ORF">XNOV1_A016970</name>
</gene>
<reference evidence="3" key="1">
    <citation type="submission" date="2023-08" db="EMBL/GenBank/DDBJ databases">
        <authorList>
            <person name="Alioto T."/>
            <person name="Alioto T."/>
            <person name="Gomez Garrido J."/>
        </authorList>
    </citation>
    <scope>NUCLEOTIDE SEQUENCE</scope>
</reference>
<keyword evidence="4" id="KW-1185">Reference proteome</keyword>
<dbReference type="GO" id="GO:0005840">
    <property type="term" value="C:ribosome"/>
    <property type="evidence" value="ECO:0007669"/>
    <property type="project" value="UniProtKB-KW"/>
</dbReference>
<evidence type="ECO:0000313" key="4">
    <source>
        <dbReference type="Proteomes" id="UP001178508"/>
    </source>
</evidence>
<dbReference type="GO" id="GO:1990904">
    <property type="term" value="C:ribonucleoprotein complex"/>
    <property type="evidence" value="ECO:0007669"/>
    <property type="project" value="UniProtKB-UniRule"/>
</dbReference>
<sequence>MIIKTPEEVYLYSLPIMESKILLEVLKIMPVQEQTRAGQHPRFEAFVAIGDGNLEAFVAIGNDNLHVG</sequence>
<proteinExistence type="predicted"/>
<evidence type="ECO:0000256" key="1">
    <source>
        <dbReference type="PROSITE-ProRule" id="PRU00268"/>
    </source>
</evidence>
<feature type="domain" description="S5 DRBM" evidence="2">
    <location>
        <begin position="21"/>
        <end position="68"/>
    </location>
</feature>
<dbReference type="Gene3D" id="3.30.160.20">
    <property type="match status" value="1"/>
</dbReference>
<dbReference type="GO" id="GO:0003735">
    <property type="term" value="F:structural constituent of ribosome"/>
    <property type="evidence" value="ECO:0007669"/>
    <property type="project" value="UniProtKB-UniRule"/>
</dbReference>
<dbReference type="PROSITE" id="PS50881">
    <property type="entry name" value="S5_DSRBD"/>
    <property type="match status" value="1"/>
</dbReference>
<keyword evidence="1" id="KW-0689">Ribosomal protein</keyword>
<evidence type="ECO:0000313" key="3">
    <source>
        <dbReference type="EMBL" id="CAJ1078612.1"/>
    </source>
</evidence>
<dbReference type="Pfam" id="PF00333">
    <property type="entry name" value="Ribosomal_S5"/>
    <property type="match status" value="1"/>
</dbReference>
<organism evidence="3 4">
    <name type="scientific">Xyrichtys novacula</name>
    <name type="common">Pearly razorfish</name>
    <name type="synonym">Hemipteronotus novacula</name>
    <dbReference type="NCBI Taxonomy" id="13765"/>
    <lineage>
        <taxon>Eukaryota</taxon>
        <taxon>Metazoa</taxon>
        <taxon>Chordata</taxon>
        <taxon>Craniata</taxon>
        <taxon>Vertebrata</taxon>
        <taxon>Euteleostomi</taxon>
        <taxon>Actinopterygii</taxon>
        <taxon>Neopterygii</taxon>
        <taxon>Teleostei</taxon>
        <taxon>Neoteleostei</taxon>
        <taxon>Acanthomorphata</taxon>
        <taxon>Eupercaria</taxon>
        <taxon>Labriformes</taxon>
        <taxon>Labridae</taxon>
        <taxon>Xyrichtys</taxon>
    </lineage>
</organism>
<accession>A0AAV1GY74</accession>
<dbReference type="Proteomes" id="UP001178508">
    <property type="component" value="Chromosome 18"/>
</dbReference>
<dbReference type="GO" id="GO:0003723">
    <property type="term" value="F:RNA binding"/>
    <property type="evidence" value="ECO:0007669"/>
    <property type="project" value="InterPro"/>
</dbReference>
<dbReference type="AlphaFoldDB" id="A0AAV1GY74"/>
<name>A0AAV1GY74_XYRNO</name>
<dbReference type="SUPFAM" id="SSF54768">
    <property type="entry name" value="dsRNA-binding domain-like"/>
    <property type="match status" value="1"/>
</dbReference>
<dbReference type="InterPro" id="IPR013810">
    <property type="entry name" value="Ribosomal_uS5_N"/>
</dbReference>
<protein>
    <recommendedName>
        <fullName evidence="2">S5 DRBM domain-containing protein</fullName>
    </recommendedName>
</protein>
<dbReference type="EMBL" id="OY660881">
    <property type="protein sequence ID" value="CAJ1078612.1"/>
    <property type="molecule type" value="Genomic_DNA"/>
</dbReference>